<evidence type="ECO:0000256" key="1">
    <source>
        <dbReference type="ARBA" id="ARBA00022801"/>
    </source>
</evidence>
<proteinExistence type="predicted"/>
<comment type="caution">
    <text evidence="3">The sequence shown here is derived from an EMBL/GenBank/DDBJ whole genome shotgun (WGS) entry which is preliminary data.</text>
</comment>
<dbReference type="InterPro" id="IPR036380">
    <property type="entry name" value="Isochorismatase-like_sf"/>
</dbReference>
<gene>
    <name evidence="3" type="ORF">GCM10022402_06650</name>
</gene>
<dbReference type="PRINTS" id="PR01398">
    <property type="entry name" value="ISCHRISMTASE"/>
</dbReference>
<dbReference type="Pfam" id="PF00857">
    <property type="entry name" value="Isochorismatase"/>
    <property type="match status" value="1"/>
</dbReference>
<evidence type="ECO:0000313" key="4">
    <source>
        <dbReference type="Proteomes" id="UP001500908"/>
    </source>
</evidence>
<dbReference type="RefSeq" id="WP_344967102.1">
    <property type="nucleotide sequence ID" value="NZ_BAABDD010000002.1"/>
</dbReference>
<name>A0ABP7F0Q5_9ACTN</name>
<feature type="domain" description="Isochorismatase-like" evidence="2">
    <location>
        <begin position="32"/>
        <end position="204"/>
    </location>
</feature>
<accession>A0ABP7F0Q5</accession>
<dbReference type="InterPro" id="IPR000868">
    <property type="entry name" value="Isochorismatase-like_dom"/>
</dbReference>
<organism evidence="3 4">
    <name type="scientific">Salinactinospora qingdaonensis</name>
    <dbReference type="NCBI Taxonomy" id="702744"/>
    <lineage>
        <taxon>Bacteria</taxon>
        <taxon>Bacillati</taxon>
        <taxon>Actinomycetota</taxon>
        <taxon>Actinomycetes</taxon>
        <taxon>Streptosporangiales</taxon>
        <taxon>Nocardiopsidaceae</taxon>
        <taxon>Salinactinospora</taxon>
    </lineage>
</organism>
<dbReference type="Gene3D" id="3.40.50.850">
    <property type="entry name" value="Isochorismatase-like"/>
    <property type="match status" value="1"/>
</dbReference>
<dbReference type="EMBL" id="BAABDD010000002">
    <property type="protein sequence ID" value="GAA3728666.1"/>
    <property type="molecule type" value="Genomic_DNA"/>
</dbReference>
<keyword evidence="1" id="KW-0378">Hydrolase</keyword>
<dbReference type="InterPro" id="IPR050272">
    <property type="entry name" value="Isochorismatase-like_hydrls"/>
</dbReference>
<dbReference type="PANTHER" id="PTHR43540">
    <property type="entry name" value="PEROXYUREIDOACRYLATE/UREIDOACRYLATE AMIDOHYDROLASE-RELATED"/>
    <property type="match status" value="1"/>
</dbReference>
<sequence length="218" mass="24024">MALPQIEPYPLPTPDTLPANRVSWTPEPDRVALLVHDMQHYFLRPYASGEPPLAGALDNIAALRQVCHAIGAPVIYTAKPGDMAAKERGLERDFWGRGMRAVSEDTDIVAQLRPHDGDVLLVKHRYSAFLGTDLVERMARSGRDQIIITGVYAHIGCLITATDAFMRDLQAFFVADAMADFSAEDHYYAMRYAARRCAVTLPTAALTTTLTRGPARIA</sequence>
<evidence type="ECO:0000259" key="2">
    <source>
        <dbReference type="Pfam" id="PF00857"/>
    </source>
</evidence>
<evidence type="ECO:0000313" key="3">
    <source>
        <dbReference type="EMBL" id="GAA3728666.1"/>
    </source>
</evidence>
<keyword evidence="4" id="KW-1185">Reference proteome</keyword>
<protein>
    <recommendedName>
        <fullName evidence="2">Isochorismatase-like domain-containing protein</fullName>
    </recommendedName>
</protein>
<reference evidence="4" key="1">
    <citation type="journal article" date="2019" name="Int. J. Syst. Evol. Microbiol.">
        <title>The Global Catalogue of Microorganisms (GCM) 10K type strain sequencing project: providing services to taxonomists for standard genome sequencing and annotation.</title>
        <authorList>
            <consortium name="The Broad Institute Genomics Platform"/>
            <consortium name="The Broad Institute Genome Sequencing Center for Infectious Disease"/>
            <person name="Wu L."/>
            <person name="Ma J."/>
        </authorList>
    </citation>
    <scope>NUCLEOTIDE SEQUENCE [LARGE SCALE GENOMIC DNA]</scope>
    <source>
        <strain evidence="4">JCM 17137</strain>
    </source>
</reference>
<dbReference type="InterPro" id="IPR016291">
    <property type="entry name" value="Isochorismatase"/>
</dbReference>
<dbReference type="Proteomes" id="UP001500908">
    <property type="component" value="Unassembled WGS sequence"/>
</dbReference>
<dbReference type="PANTHER" id="PTHR43540:SF3">
    <property type="entry name" value="ENTEROBACTIN SYNTHASE COMPONENT B"/>
    <property type="match status" value="1"/>
</dbReference>
<dbReference type="SUPFAM" id="SSF52499">
    <property type="entry name" value="Isochorismatase-like hydrolases"/>
    <property type="match status" value="1"/>
</dbReference>